<dbReference type="AlphaFoldDB" id="G8R3A7"/>
<gene>
    <name evidence="1" type="ordered locus">Oweho_0917</name>
</gene>
<name>G8R3A7_OWEHD</name>
<keyword evidence="2" id="KW-1185">Reference proteome</keyword>
<dbReference type="KEGG" id="oho:Oweho_0917"/>
<proteinExistence type="predicted"/>
<reference evidence="1 2" key="1">
    <citation type="journal article" date="2012" name="Stand. Genomic Sci.">
        <title>Genome sequence of the orange-pigmented seawater bacterium Owenweeksia hongkongensis type strain (UST20020801(T)).</title>
        <authorList>
            <person name="Riedel T."/>
            <person name="Held B."/>
            <person name="Nolan M."/>
            <person name="Lucas S."/>
            <person name="Lapidus A."/>
            <person name="Tice H."/>
            <person name="Del Rio T.G."/>
            <person name="Cheng J.F."/>
            <person name="Han C."/>
            <person name="Tapia R."/>
            <person name="Goodwin L.A."/>
            <person name="Pitluck S."/>
            <person name="Liolios K."/>
            <person name="Mavromatis K."/>
            <person name="Pagani I."/>
            <person name="Ivanova N."/>
            <person name="Mikhailova N."/>
            <person name="Pati A."/>
            <person name="Chen A."/>
            <person name="Palaniappan K."/>
            <person name="Rohde M."/>
            <person name="Tindall B.J."/>
            <person name="Detter J.C."/>
            <person name="Goker M."/>
            <person name="Woyke T."/>
            <person name="Bristow J."/>
            <person name="Eisen J.A."/>
            <person name="Markowitz V."/>
            <person name="Hugenholtz P."/>
            <person name="Klenk H.P."/>
            <person name="Kyrpides N.C."/>
        </authorList>
    </citation>
    <scope>NUCLEOTIDE SEQUENCE</scope>
    <source>
        <strain evidence="2">DSM 17368 / JCM 12287 / NRRL B-23963</strain>
    </source>
</reference>
<dbReference type="STRING" id="926562.Oweho_0917"/>
<accession>G8R3A7</accession>
<protein>
    <submittedName>
        <fullName evidence="1">Uncharacterized protein</fullName>
    </submittedName>
</protein>
<sequence length="171" mass="19353">MKISSWLVLIIVLTHITAAYGQYEPVDSNYFHVEVKQEGGFLCKEPSDLAWVWGIEKVDSVDGNIIVKGIMYLDAIDYDFANDVLCCVEKGVRIYLGEWANDGYKLNIVDELSVTSSKGKFVITMDVEESEWQYLIFSNGEGKVDVARLIFYTLKNLNLAKVDGLKFDCDN</sequence>
<dbReference type="EMBL" id="CP003156">
    <property type="protein sequence ID" value="AEV31928.1"/>
    <property type="molecule type" value="Genomic_DNA"/>
</dbReference>
<evidence type="ECO:0000313" key="1">
    <source>
        <dbReference type="EMBL" id="AEV31928.1"/>
    </source>
</evidence>
<dbReference type="HOGENOM" id="CLU_1561376_0_0_10"/>
<dbReference type="Proteomes" id="UP000005631">
    <property type="component" value="Chromosome"/>
</dbReference>
<evidence type="ECO:0000313" key="2">
    <source>
        <dbReference type="Proteomes" id="UP000005631"/>
    </source>
</evidence>
<organism evidence="1 2">
    <name type="scientific">Owenweeksia hongkongensis (strain DSM 17368 / CIP 108786 / JCM 12287 / NRRL B-23963 / UST20020801)</name>
    <dbReference type="NCBI Taxonomy" id="926562"/>
    <lineage>
        <taxon>Bacteria</taxon>
        <taxon>Pseudomonadati</taxon>
        <taxon>Bacteroidota</taxon>
        <taxon>Flavobacteriia</taxon>
        <taxon>Flavobacteriales</taxon>
        <taxon>Owenweeksiaceae</taxon>
        <taxon>Owenweeksia</taxon>
    </lineage>
</organism>
<dbReference type="RefSeq" id="WP_014201289.1">
    <property type="nucleotide sequence ID" value="NC_016599.1"/>
</dbReference>